<organism evidence="1 2">
    <name type="scientific">Stemphylium lycopersici</name>
    <name type="common">Tomato gray leaf spot disease fungus</name>
    <name type="synonym">Thyrospora lycopersici</name>
    <dbReference type="NCBI Taxonomy" id="183478"/>
    <lineage>
        <taxon>Eukaryota</taxon>
        <taxon>Fungi</taxon>
        <taxon>Dikarya</taxon>
        <taxon>Ascomycota</taxon>
        <taxon>Pezizomycotina</taxon>
        <taxon>Dothideomycetes</taxon>
        <taxon>Pleosporomycetidae</taxon>
        <taxon>Pleosporales</taxon>
        <taxon>Pleosporineae</taxon>
        <taxon>Pleosporaceae</taxon>
        <taxon>Stemphylium</taxon>
    </lineage>
</organism>
<protein>
    <submittedName>
        <fullName evidence="1">Uncharacterized protein</fullName>
    </submittedName>
</protein>
<comment type="caution">
    <text evidence="1">The sequence shown here is derived from an EMBL/GenBank/DDBJ whole genome shotgun (WGS) entry which is preliminary data.</text>
</comment>
<reference evidence="2" key="1">
    <citation type="submission" date="2018-05" db="EMBL/GenBank/DDBJ databases">
        <title>Draft genome sequence of Stemphylium lycopersici strain CIDEFI 213.</title>
        <authorList>
            <person name="Medina R."/>
            <person name="Franco M.E.E."/>
            <person name="Lucentini C.G."/>
            <person name="Saparrat M.C.N."/>
            <person name="Balatti P.A."/>
        </authorList>
    </citation>
    <scope>NUCLEOTIDE SEQUENCE [LARGE SCALE GENOMIC DNA]</scope>
    <source>
        <strain evidence="2">CIDEFI 213</strain>
    </source>
</reference>
<evidence type="ECO:0000313" key="2">
    <source>
        <dbReference type="Proteomes" id="UP000249619"/>
    </source>
</evidence>
<dbReference type="EMBL" id="QGDH01000027">
    <property type="protein sequence ID" value="RAR14065.1"/>
    <property type="molecule type" value="Genomic_DNA"/>
</dbReference>
<proteinExistence type="predicted"/>
<accession>A0A364N9S0</accession>
<dbReference type="Proteomes" id="UP000249619">
    <property type="component" value="Unassembled WGS sequence"/>
</dbReference>
<sequence>MTNLHQTAINYLDHTENSIETDREIAHLVQIFHHFYRRITLGRLDHEEPFGSFGMLAAVSVHMNIITANEVSGTITTYMTLAAIQASEDHIESYFEERLSVICATIERFVREKKDLEDLSDYDPEGRTGDNFVQMIRDPLRQHVGCLLEELLLNVSPSHNDAVDLDVHLESRLLEFYGGIAKFFSYASPLLSYYFIPDIEDNEEGDEDLDVPEYITNHDFSNYEDDDWFSREYVLFEVQDVVHGPSHAELNDVSILTATSIDCQCFICGEDGAEMRKLKVHGCSLATKTFARST</sequence>
<dbReference type="AlphaFoldDB" id="A0A364N9S0"/>
<gene>
    <name evidence="1" type="ORF">DDE83_002634</name>
</gene>
<keyword evidence="2" id="KW-1185">Reference proteome</keyword>
<evidence type="ECO:0000313" key="1">
    <source>
        <dbReference type="EMBL" id="RAR14065.1"/>
    </source>
</evidence>
<name>A0A364N9S0_STELY</name>